<dbReference type="Proteomes" id="UP001590950">
    <property type="component" value="Unassembled WGS sequence"/>
</dbReference>
<evidence type="ECO:0000313" key="3">
    <source>
        <dbReference type="Proteomes" id="UP001590950"/>
    </source>
</evidence>
<reference evidence="2 3" key="1">
    <citation type="submission" date="2024-09" db="EMBL/GenBank/DDBJ databases">
        <title>Rethinking Asexuality: The Enigmatic Case of Functional Sexual Genes in Lepraria (Stereocaulaceae).</title>
        <authorList>
            <person name="Doellman M."/>
            <person name="Sun Y."/>
            <person name="Barcenas-Pena A."/>
            <person name="Lumbsch H.T."/>
            <person name="Grewe F."/>
        </authorList>
    </citation>
    <scope>NUCLEOTIDE SEQUENCE [LARGE SCALE GENOMIC DNA]</scope>
    <source>
        <strain evidence="2 3">Mercado 3170</strain>
    </source>
</reference>
<comment type="caution">
    <text evidence="2">The sequence shown here is derived from an EMBL/GenBank/DDBJ whole genome shotgun (WGS) entry which is preliminary data.</text>
</comment>
<dbReference type="EMBL" id="JBEFKJ010000013">
    <property type="protein sequence ID" value="KAL2042642.1"/>
    <property type="molecule type" value="Genomic_DNA"/>
</dbReference>
<name>A0ABR4A9S8_9LECA</name>
<organism evidence="2 3">
    <name type="scientific">Stereocaulon virgatum</name>
    <dbReference type="NCBI Taxonomy" id="373712"/>
    <lineage>
        <taxon>Eukaryota</taxon>
        <taxon>Fungi</taxon>
        <taxon>Dikarya</taxon>
        <taxon>Ascomycota</taxon>
        <taxon>Pezizomycotina</taxon>
        <taxon>Lecanoromycetes</taxon>
        <taxon>OSLEUM clade</taxon>
        <taxon>Lecanoromycetidae</taxon>
        <taxon>Lecanorales</taxon>
        <taxon>Lecanorineae</taxon>
        <taxon>Stereocaulaceae</taxon>
        <taxon>Stereocaulon</taxon>
    </lineage>
</organism>
<evidence type="ECO:0000256" key="1">
    <source>
        <dbReference type="SAM" id="MobiDB-lite"/>
    </source>
</evidence>
<feature type="region of interest" description="Disordered" evidence="1">
    <location>
        <begin position="46"/>
        <end position="85"/>
    </location>
</feature>
<gene>
    <name evidence="2" type="ORF">N7G274_004401</name>
</gene>
<protein>
    <submittedName>
        <fullName evidence="2">Uncharacterized protein</fullName>
    </submittedName>
</protein>
<accession>A0ABR4A9S8</accession>
<sequence length="131" mass="14681">MKTMSITMQKWRSTRVHVVTLRLGTNGARNLSEVCVLGPHIAINPTDFRNGSPSRKPKNAPSALASTFHSYAGPKPTDSQHRDDKSKNLATLLLCYVPRYVGDLMKGSRSATPRPRQRKSHFRVRTAAYVY</sequence>
<keyword evidence="3" id="KW-1185">Reference proteome</keyword>
<proteinExistence type="predicted"/>
<evidence type="ECO:0000313" key="2">
    <source>
        <dbReference type="EMBL" id="KAL2042642.1"/>
    </source>
</evidence>